<feature type="signal peptide" evidence="1">
    <location>
        <begin position="1"/>
        <end position="19"/>
    </location>
</feature>
<evidence type="ECO:0000313" key="3">
    <source>
        <dbReference type="Proteomes" id="UP000198931"/>
    </source>
</evidence>
<dbReference type="STRING" id="1125876.SAMN05443292_0014"/>
<reference evidence="2 3" key="1">
    <citation type="submission" date="2016-10" db="EMBL/GenBank/DDBJ databases">
        <authorList>
            <person name="de Groot N.N."/>
        </authorList>
    </citation>
    <scope>NUCLEOTIDE SEQUENCE [LARGE SCALE GENOMIC DNA]</scope>
    <source>
        <strain evidence="2 3">DSM 26000</strain>
    </source>
</reference>
<evidence type="ECO:0000256" key="1">
    <source>
        <dbReference type="SAM" id="SignalP"/>
    </source>
</evidence>
<dbReference type="Proteomes" id="UP000198931">
    <property type="component" value="Unassembled WGS sequence"/>
</dbReference>
<sequence length="191" mass="22178">MKLKIFTLLFILFSAFIFAQNKSYVEDQAIRKSVVYFANTIKYKKLDKTVDCLYPKFFTVFPKNKMTQLLNMTYDNPFAKIDILDMKFASVGKPELIDGEYFSIVSYYLKMKADVSQMNEDMKKMISNVLISKYGKDNVNYLDKDGTYNITAPTKVCAISSDKKSWKLVPVEREFKSQLVKVLPKSILDRL</sequence>
<dbReference type="OrthoDB" id="982449at2"/>
<organism evidence="2 3">
    <name type="scientific">Halpernia frigidisoli</name>
    <dbReference type="NCBI Taxonomy" id="1125876"/>
    <lineage>
        <taxon>Bacteria</taxon>
        <taxon>Pseudomonadati</taxon>
        <taxon>Bacteroidota</taxon>
        <taxon>Flavobacteriia</taxon>
        <taxon>Flavobacteriales</taxon>
        <taxon>Weeksellaceae</taxon>
        <taxon>Chryseobacterium group</taxon>
        <taxon>Halpernia</taxon>
    </lineage>
</organism>
<accession>A0A1I3CR89</accession>
<feature type="chain" id="PRO_5011784761" evidence="1">
    <location>
        <begin position="20"/>
        <end position="191"/>
    </location>
</feature>
<evidence type="ECO:0000313" key="2">
    <source>
        <dbReference type="EMBL" id="SFH76779.1"/>
    </source>
</evidence>
<proteinExistence type="predicted"/>
<keyword evidence="3" id="KW-1185">Reference proteome</keyword>
<dbReference type="EMBL" id="FOQT01000001">
    <property type="protein sequence ID" value="SFH76779.1"/>
    <property type="molecule type" value="Genomic_DNA"/>
</dbReference>
<gene>
    <name evidence="2" type="ORF">SAMN05443292_0014</name>
</gene>
<keyword evidence="1" id="KW-0732">Signal</keyword>
<name>A0A1I3CR89_9FLAO</name>
<protein>
    <submittedName>
        <fullName evidence="2">Uncharacterized protein</fullName>
    </submittedName>
</protein>
<dbReference type="AlphaFoldDB" id="A0A1I3CR89"/>